<organism evidence="5 6">
    <name type="scientific">Dongia soli</name>
    <dbReference type="NCBI Taxonomy" id="600628"/>
    <lineage>
        <taxon>Bacteria</taxon>
        <taxon>Pseudomonadati</taxon>
        <taxon>Pseudomonadota</taxon>
        <taxon>Alphaproteobacteria</taxon>
        <taxon>Rhodospirillales</taxon>
        <taxon>Dongiaceae</taxon>
        <taxon>Dongia</taxon>
    </lineage>
</organism>
<comment type="caution">
    <text evidence="5">The sequence shown here is derived from an EMBL/GenBank/DDBJ whole genome shotgun (WGS) entry which is preliminary data.</text>
</comment>
<dbReference type="InterPro" id="IPR043146">
    <property type="entry name" value="Penicillin_amidase_N_B-knob"/>
</dbReference>
<dbReference type="InterPro" id="IPR023343">
    <property type="entry name" value="Penicillin_amidase_dom1"/>
</dbReference>
<dbReference type="EC" id="3.5.1.-" evidence="5"/>
<evidence type="ECO:0000256" key="1">
    <source>
        <dbReference type="ARBA" id="ARBA00006586"/>
    </source>
</evidence>
<keyword evidence="4" id="KW-0472">Membrane</keyword>
<protein>
    <submittedName>
        <fullName evidence="5">Penicillin acylase family protein</fullName>
        <ecNumber evidence="5">3.5.1.-</ecNumber>
    </submittedName>
</protein>
<dbReference type="PANTHER" id="PTHR34218">
    <property type="entry name" value="PEPTIDASE S45 PENICILLIN AMIDASE"/>
    <property type="match status" value="1"/>
</dbReference>
<dbReference type="EMBL" id="JAXCLW010000002">
    <property type="protein sequence ID" value="MDY0883262.1"/>
    <property type="molecule type" value="Genomic_DNA"/>
</dbReference>
<dbReference type="RefSeq" id="WP_320508302.1">
    <property type="nucleotide sequence ID" value="NZ_JAXCLW010000002.1"/>
</dbReference>
<dbReference type="PANTHER" id="PTHR34218:SF4">
    <property type="entry name" value="ACYL-HOMOSERINE LACTONE ACYLASE QUIP"/>
    <property type="match status" value="1"/>
</dbReference>
<evidence type="ECO:0000256" key="4">
    <source>
        <dbReference type="SAM" id="Phobius"/>
    </source>
</evidence>
<dbReference type="Gene3D" id="2.30.120.10">
    <property type="match status" value="1"/>
</dbReference>
<dbReference type="Pfam" id="PF01804">
    <property type="entry name" value="Penicil_amidase"/>
    <property type="match status" value="1"/>
</dbReference>
<evidence type="ECO:0000256" key="3">
    <source>
        <dbReference type="ARBA" id="ARBA00023145"/>
    </source>
</evidence>
<dbReference type="Proteomes" id="UP001279642">
    <property type="component" value="Unassembled WGS sequence"/>
</dbReference>
<keyword evidence="2 5" id="KW-0378">Hydrolase</keyword>
<dbReference type="GO" id="GO:0016787">
    <property type="term" value="F:hydrolase activity"/>
    <property type="evidence" value="ECO:0007669"/>
    <property type="project" value="UniProtKB-KW"/>
</dbReference>
<dbReference type="Gene3D" id="1.10.1400.10">
    <property type="match status" value="1"/>
</dbReference>
<dbReference type="Gene3D" id="1.10.439.10">
    <property type="entry name" value="Penicillin Amidohydrolase, domain 1"/>
    <property type="match status" value="1"/>
</dbReference>
<reference evidence="5 6" key="1">
    <citation type="journal article" date="2016" name="Antonie Van Leeuwenhoek">
        <title>Dongia soli sp. nov., isolated from soil from Dokdo, Korea.</title>
        <authorList>
            <person name="Kim D.U."/>
            <person name="Lee H."/>
            <person name="Kim H."/>
            <person name="Kim S.G."/>
            <person name="Ka J.O."/>
        </authorList>
    </citation>
    <scope>NUCLEOTIDE SEQUENCE [LARGE SCALE GENOMIC DNA]</scope>
    <source>
        <strain evidence="5 6">D78</strain>
    </source>
</reference>
<dbReference type="PIRSF" id="PIRSF001227">
    <property type="entry name" value="Pen_acylase"/>
    <property type="match status" value="1"/>
</dbReference>
<evidence type="ECO:0000256" key="2">
    <source>
        <dbReference type="ARBA" id="ARBA00022801"/>
    </source>
</evidence>
<keyword evidence="6" id="KW-1185">Reference proteome</keyword>
<keyword evidence="4" id="KW-0812">Transmembrane</keyword>
<evidence type="ECO:0000313" key="5">
    <source>
        <dbReference type="EMBL" id="MDY0883262.1"/>
    </source>
</evidence>
<dbReference type="InterPro" id="IPR002692">
    <property type="entry name" value="S45"/>
</dbReference>
<dbReference type="InterPro" id="IPR014395">
    <property type="entry name" value="Pen/GL7ACA/AHL_acylase"/>
</dbReference>
<keyword evidence="4" id="KW-1133">Transmembrane helix</keyword>
<sequence length="769" mass="84753">MTLRHWILSLALGLVLIVAIAIGGGYLWLRSSLPQIDGDITVADKNLQHSVTIGRDRYGMVEIRAETDQDAAFALGFAHAQDRLFQMDSMRRYGSGRLSEIIGPAMLATDRRMRILGLQHQAEAQYQSASANLRHLLDAYAAGVNSFVTQQRGALPPEFLLLRYRPEPWSPVDSLIWGRLMALQLSGNWRDELFNARLEQKVPPALFDLLTDRTSQSASIDWLGRSRAASNNWVISGKLTASGKPILANDPHLGLTAPSPWYLARIVTPGRVLTGATAPGLPLLVIGTNGKVAWGFTTTTSDTEDVFDERLSADDPTRYDTPDGPKAFETRDERIKVKGESDVVLTVRHTRHGPVISDAGDVSPEPGHVLALGWAALQPGDRTPDALLAMNRAANAADFEKALRDFAAPQQNIVFADVAGEIGFVAAGRVPIRRQLYDKSLLPVPGWTGATDWTGMIDFDALPQLHDPQAGWIATANNDVSAYAKGGFFGIGWDSDARYRRIANVLTQSSNPLDLLQTVKLQSDIESTPLRDAVRSWLPQTTGGAHADIVAALGAWDGRMDRQRPEPLIATAWLDHLARRILADDLGPLFDDWWFWQIDSLRHVMSEQAWCDDSRTSPVETCRQQVDLALNDALEELTQHYGANWRKWQWGDAHRVSFAHPIWRNVPLLRDWLDAKLPTDGDNATVSRGSPLPSQGDGLYPHIHGATLRFAIDLGKPDQPLFALAGGQSGNPLSSHYDDLLTAWRDGDVRPILQSVTHQITLKPATSVQ</sequence>
<dbReference type="InterPro" id="IPR029055">
    <property type="entry name" value="Ntn_hydrolases_N"/>
</dbReference>
<proteinExistence type="inferred from homology"/>
<dbReference type="SUPFAM" id="SSF56235">
    <property type="entry name" value="N-terminal nucleophile aminohydrolases (Ntn hydrolases)"/>
    <property type="match status" value="1"/>
</dbReference>
<accession>A0ABU5EAG1</accession>
<dbReference type="Gene3D" id="3.60.20.10">
    <property type="entry name" value="Glutamine Phosphoribosylpyrophosphate, subunit 1, domain 1"/>
    <property type="match status" value="1"/>
</dbReference>
<name>A0ABU5EAG1_9PROT</name>
<dbReference type="InterPro" id="IPR043147">
    <property type="entry name" value="Penicillin_amidase_A-knob"/>
</dbReference>
<comment type="similarity">
    <text evidence="1">Belongs to the peptidase S45 family.</text>
</comment>
<keyword evidence="3" id="KW-0865">Zymogen</keyword>
<dbReference type="CDD" id="cd03747">
    <property type="entry name" value="Ntn_PGA_like"/>
    <property type="match status" value="1"/>
</dbReference>
<gene>
    <name evidence="5" type="ORF">SMD27_10435</name>
</gene>
<feature type="transmembrane region" description="Helical" evidence="4">
    <location>
        <begin position="7"/>
        <end position="29"/>
    </location>
</feature>
<evidence type="ECO:0000313" key="6">
    <source>
        <dbReference type="Proteomes" id="UP001279642"/>
    </source>
</evidence>